<accession>A0A6J4R0V8</accession>
<dbReference type="Pfam" id="PF11755">
    <property type="entry name" value="DUF3311"/>
    <property type="match status" value="1"/>
</dbReference>
<feature type="transmembrane region" description="Helical" evidence="1">
    <location>
        <begin position="20"/>
        <end position="39"/>
    </location>
</feature>
<proteinExistence type="predicted"/>
<organism evidence="2">
    <name type="scientific">uncultured Rubrobacteraceae bacterium</name>
    <dbReference type="NCBI Taxonomy" id="349277"/>
    <lineage>
        <taxon>Bacteria</taxon>
        <taxon>Bacillati</taxon>
        <taxon>Actinomycetota</taxon>
        <taxon>Rubrobacteria</taxon>
        <taxon>Rubrobacterales</taxon>
        <taxon>Rubrobacteraceae</taxon>
        <taxon>environmental samples</taxon>
    </lineage>
</organism>
<evidence type="ECO:0000256" key="1">
    <source>
        <dbReference type="SAM" id="Phobius"/>
    </source>
</evidence>
<dbReference type="AlphaFoldDB" id="A0A6J4R0V8"/>
<dbReference type="EMBL" id="CADCVG010000100">
    <property type="protein sequence ID" value="CAA9460986.1"/>
    <property type="molecule type" value="Genomic_DNA"/>
</dbReference>
<keyword evidence="1" id="KW-1133">Transmembrane helix</keyword>
<reference evidence="2" key="1">
    <citation type="submission" date="2020-02" db="EMBL/GenBank/DDBJ databases">
        <authorList>
            <person name="Meier V. D."/>
        </authorList>
    </citation>
    <scope>NUCLEOTIDE SEQUENCE</scope>
    <source>
        <strain evidence="2">AVDCRST_MAG14</strain>
    </source>
</reference>
<dbReference type="InterPro" id="IPR021741">
    <property type="entry name" value="DUF3311"/>
</dbReference>
<protein>
    <recommendedName>
        <fullName evidence="3">DUF3311 domain-containing protein</fullName>
    </recommendedName>
</protein>
<feature type="transmembrane region" description="Helical" evidence="1">
    <location>
        <begin position="51"/>
        <end position="73"/>
    </location>
</feature>
<keyword evidence="1" id="KW-0812">Transmembrane</keyword>
<gene>
    <name evidence="2" type="ORF">AVDCRST_MAG14-2441</name>
</gene>
<name>A0A6J4R0V8_9ACTN</name>
<evidence type="ECO:0000313" key="2">
    <source>
        <dbReference type="EMBL" id="CAA9460986.1"/>
    </source>
</evidence>
<evidence type="ECO:0008006" key="3">
    <source>
        <dbReference type="Google" id="ProtNLM"/>
    </source>
</evidence>
<keyword evidence="1" id="KW-0472">Membrane</keyword>
<sequence>MDTENRGREQNVGYFKLGSVMVGLVIPFVAVVGGVAFLGRSEIMVAGMPIVYFWVFLWFVLTSVCLAASWYFFDRKDFEDEEETEERRGEGEV</sequence>